<feature type="transmembrane region" description="Helical" evidence="1">
    <location>
        <begin position="597"/>
        <end position="617"/>
    </location>
</feature>
<organism evidence="3 4">
    <name type="scientific">Hypothenemus hampei</name>
    <name type="common">Coffee berry borer</name>
    <dbReference type="NCBI Taxonomy" id="57062"/>
    <lineage>
        <taxon>Eukaryota</taxon>
        <taxon>Metazoa</taxon>
        <taxon>Ecdysozoa</taxon>
        <taxon>Arthropoda</taxon>
        <taxon>Hexapoda</taxon>
        <taxon>Insecta</taxon>
        <taxon>Pterygota</taxon>
        <taxon>Neoptera</taxon>
        <taxon>Endopterygota</taxon>
        <taxon>Coleoptera</taxon>
        <taxon>Polyphaga</taxon>
        <taxon>Cucujiformia</taxon>
        <taxon>Curculionidae</taxon>
        <taxon>Scolytinae</taxon>
        <taxon>Hypothenemus</taxon>
    </lineage>
</organism>
<evidence type="ECO:0000313" key="4">
    <source>
        <dbReference type="Proteomes" id="UP001566132"/>
    </source>
</evidence>
<dbReference type="Pfam" id="PF01757">
    <property type="entry name" value="Acyl_transf_3"/>
    <property type="match status" value="1"/>
</dbReference>
<protein>
    <recommendedName>
        <fullName evidence="2">Nose resistant-to-fluoxetine protein N-terminal domain-containing protein</fullName>
    </recommendedName>
</protein>
<evidence type="ECO:0000259" key="2">
    <source>
        <dbReference type="SMART" id="SM00703"/>
    </source>
</evidence>
<proteinExistence type="predicted"/>
<name>A0ABD1EYZ4_HYPHA</name>
<feature type="transmembrane region" description="Helical" evidence="1">
    <location>
        <begin position="637"/>
        <end position="659"/>
    </location>
</feature>
<dbReference type="AlphaFoldDB" id="A0ABD1EYZ4"/>
<accession>A0ABD1EYZ4</accession>
<feature type="transmembrane region" description="Helical" evidence="1">
    <location>
        <begin position="457"/>
        <end position="479"/>
    </location>
</feature>
<evidence type="ECO:0000313" key="3">
    <source>
        <dbReference type="EMBL" id="KAL1506261.1"/>
    </source>
</evidence>
<dbReference type="PANTHER" id="PTHR11161:SF72">
    <property type="entry name" value="FI21449P1"/>
    <property type="match status" value="1"/>
</dbReference>
<keyword evidence="1" id="KW-0812">Transmembrane</keyword>
<dbReference type="PANTHER" id="PTHR11161">
    <property type="entry name" value="O-ACYLTRANSFERASE"/>
    <property type="match status" value="1"/>
</dbReference>
<feature type="transmembrane region" description="Helical" evidence="1">
    <location>
        <begin position="425"/>
        <end position="445"/>
    </location>
</feature>
<feature type="transmembrane region" description="Helical" evidence="1">
    <location>
        <begin position="311"/>
        <end position="335"/>
    </location>
</feature>
<dbReference type="InterPro" id="IPR052728">
    <property type="entry name" value="O2_lipid_transport_reg"/>
</dbReference>
<keyword evidence="4" id="KW-1185">Reference proteome</keyword>
<feature type="transmembrane region" description="Helical" evidence="1">
    <location>
        <begin position="177"/>
        <end position="196"/>
    </location>
</feature>
<feature type="transmembrane region" description="Helical" evidence="1">
    <location>
        <begin position="528"/>
        <end position="546"/>
    </location>
</feature>
<feature type="transmembrane region" description="Helical" evidence="1">
    <location>
        <begin position="364"/>
        <end position="385"/>
    </location>
</feature>
<dbReference type="SMART" id="SM00703">
    <property type="entry name" value="NRF"/>
    <property type="match status" value="1"/>
</dbReference>
<dbReference type="InterPro" id="IPR006621">
    <property type="entry name" value="Nose-resist-to-fluoxetine_N"/>
</dbReference>
<feature type="domain" description="Nose resistant-to-fluoxetine protein N-terminal" evidence="2">
    <location>
        <begin position="22"/>
        <end position="153"/>
    </location>
</feature>
<dbReference type="Proteomes" id="UP001566132">
    <property type="component" value="Unassembled WGS sequence"/>
</dbReference>
<dbReference type="InterPro" id="IPR002656">
    <property type="entry name" value="Acyl_transf_3_dom"/>
</dbReference>
<gene>
    <name evidence="3" type="ORF">ABEB36_005655</name>
</gene>
<evidence type="ECO:0000256" key="1">
    <source>
        <dbReference type="SAM" id="Phobius"/>
    </source>
</evidence>
<keyword evidence="1" id="KW-0472">Membrane</keyword>
<feature type="transmembrane region" description="Helical" evidence="1">
    <location>
        <begin position="499"/>
        <end position="516"/>
    </location>
</feature>
<dbReference type="EMBL" id="JBDJPC010000004">
    <property type="protein sequence ID" value="KAL1506261.1"/>
    <property type="molecule type" value="Genomic_DNA"/>
</dbReference>
<dbReference type="Pfam" id="PF20146">
    <property type="entry name" value="NRF"/>
    <property type="match status" value="1"/>
</dbReference>
<feature type="transmembrane region" description="Helical" evidence="1">
    <location>
        <begin position="566"/>
        <end position="585"/>
    </location>
</feature>
<reference evidence="3 4" key="1">
    <citation type="submission" date="2024-05" db="EMBL/GenBank/DDBJ databases">
        <title>Genetic variation in Jamaican populations of the coffee berry borer (Hypothenemus hampei).</title>
        <authorList>
            <person name="Errbii M."/>
            <person name="Myrie A."/>
        </authorList>
    </citation>
    <scope>NUCLEOTIDE SEQUENCE [LARGE SCALE GENOMIC DNA]</scope>
    <source>
        <strain evidence="3">JA-Hopewell-2020-01-JO</strain>
        <tissue evidence="3">Whole body</tissue>
    </source>
</reference>
<sequence>MQLYVLTQFDGLIILNNAMNRYFFLEFILKRISHVSFLDASGRPPSGFLYGNNYWVGAYSQCMEMSNRKPFEIRLDKINRTETPYDYPPYDLRFVIIMMKHNSTLQFHMRLPLDYVIQLGLCVPKSCSHNEIFNLAQEYFSNNSLEFQKLYQVSLTVTQVRVLEEDFLWLLKLSKTIIFIVIVTIILILTIIGTVLDVKQHNKEKNIIRGQNNDRQNEKQKSFELANIDFLSVNKRSTSITFQILKCFSFYSNVKKWSYTKLGGDSLPVIHGLRFLSMVWVISVHTSYFQRDFIQNIPHGMRLSESFFAQIFSNSTFCVDTYFFLSGFLLAYLFFKKKEECLNSKEINYFNTIKKYAFMLTHRFLRLTPTYVIALLLCSLVYTYFSRQSTLFFDETPEVLCDKYWWRNLLYINNLFPRSEMCLSWSWYLSVDMQFFAIGSFLLLLSIIHFKTAAGLLGFMIFIQIAATTFKSYSLGFIPTLDDQLEHLDAIYDLPWNRIGPYLVGVATAYILIIKLDNKLILKERTRLILWVIFPLLNLWILFTLYTRQLSVEYSAFYMGVSRTLWGVGIAWFVIALNTGNAQLLRKLMSYSAWVPLGRLTYCAYLLNPLVITMIALGSESGIIATTPQTVLAVTGVFTLTMLMSFLFCLFFETPFILLTKLFLMKKCSDQGSSTQGSSTTSVSTIA</sequence>
<keyword evidence="1" id="KW-1133">Transmembrane helix</keyword>
<comment type="caution">
    <text evidence="3">The sequence shown here is derived from an EMBL/GenBank/DDBJ whole genome shotgun (WGS) entry which is preliminary data.</text>
</comment>